<dbReference type="STRING" id="716816.BST96_13955"/>
<gene>
    <name evidence="1" type="ORF">BST96_13955</name>
</gene>
<dbReference type="EMBL" id="CP019343">
    <property type="protein sequence ID" value="ARN75121.1"/>
    <property type="molecule type" value="Genomic_DNA"/>
</dbReference>
<proteinExistence type="predicted"/>
<evidence type="ECO:0000313" key="2">
    <source>
        <dbReference type="Proteomes" id="UP000193450"/>
    </source>
</evidence>
<organism evidence="1 2">
    <name type="scientific">Oceanicoccus sagamiensis</name>
    <dbReference type="NCBI Taxonomy" id="716816"/>
    <lineage>
        <taxon>Bacteria</taxon>
        <taxon>Pseudomonadati</taxon>
        <taxon>Pseudomonadota</taxon>
        <taxon>Gammaproteobacteria</taxon>
        <taxon>Cellvibrionales</taxon>
        <taxon>Spongiibacteraceae</taxon>
        <taxon>Oceanicoccus</taxon>
    </lineage>
</organism>
<accession>A0A1X9ND87</accession>
<protein>
    <submittedName>
        <fullName evidence="1">Uncharacterized protein</fullName>
    </submittedName>
</protein>
<evidence type="ECO:0000313" key="1">
    <source>
        <dbReference type="EMBL" id="ARN75121.1"/>
    </source>
</evidence>
<dbReference type="AlphaFoldDB" id="A0A1X9ND87"/>
<sequence>MAGEIEVGVLCSDIESLGANEAEVRMFIYDHLAPALVNEIISRRQIYFDGFDSADPVKASPELRARACSIKGSMQIKF</sequence>
<dbReference type="Proteomes" id="UP000193450">
    <property type="component" value="Chromosome"/>
</dbReference>
<dbReference type="RefSeq" id="WP_085759291.1">
    <property type="nucleotide sequence ID" value="NZ_CP019343.1"/>
</dbReference>
<reference evidence="1 2" key="1">
    <citation type="submission" date="2016-11" db="EMBL/GenBank/DDBJ databases">
        <title>Trade-off between light-utilization and light-protection in marine flavobacteria.</title>
        <authorList>
            <person name="Kumagai Y."/>
        </authorList>
    </citation>
    <scope>NUCLEOTIDE SEQUENCE [LARGE SCALE GENOMIC DNA]</scope>
    <source>
        <strain evidence="1 2">NBRC 107125</strain>
    </source>
</reference>
<dbReference type="KEGG" id="osg:BST96_13955"/>
<name>A0A1X9ND87_9GAMM</name>
<keyword evidence="2" id="KW-1185">Reference proteome</keyword>